<organism evidence="2 3">
    <name type="scientific">Mycobacterium kansasii</name>
    <dbReference type="NCBI Taxonomy" id="1768"/>
    <lineage>
        <taxon>Bacteria</taxon>
        <taxon>Bacillati</taxon>
        <taxon>Actinomycetota</taxon>
        <taxon>Actinomycetes</taxon>
        <taxon>Mycobacteriales</taxon>
        <taxon>Mycobacteriaceae</taxon>
        <taxon>Mycobacterium</taxon>
    </lineage>
</organism>
<evidence type="ECO:0000313" key="2">
    <source>
        <dbReference type="EMBL" id="OOK72955.1"/>
    </source>
</evidence>
<dbReference type="AlphaFoldDB" id="A0A1V3X1D7"/>
<evidence type="ECO:0000256" key="1">
    <source>
        <dbReference type="SAM" id="MobiDB-lite"/>
    </source>
</evidence>
<gene>
    <name evidence="2" type="ORF">BZL29_4974</name>
</gene>
<feature type="region of interest" description="Disordered" evidence="1">
    <location>
        <begin position="1"/>
        <end position="61"/>
    </location>
</feature>
<sequence>MTAVAMPTRATLPRVIGPRGGGRARGTADVGHRGRINGQPTRCVPRSHILGGPGAPVREAG</sequence>
<dbReference type="Proteomes" id="UP000188532">
    <property type="component" value="Unassembled WGS sequence"/>
</dbReference>
<comment type="caution">
    <text evidence="2">The sequence shown here is derived from an EMBL/GenBank/DDBJ whole genome shotgun (WGS) entry which is preliminary data.</text>
</comment>
<proteinExistence type="predicted"/>
<accession>A0A1V3X1D7</accession>
<dbReference type="EMBL" id="MVBN01000005">
    <property type="protein sequence ID" value="OOK72955.1"/>
    <property type="molecule type" value="Genomic_DNA"/>
</dbReference>
<evidence type="ECO:0000313" key="3">
    <source>
        <dbReference type="Proteomes" id="UP000188532"/>
    </source>
</evidence>
<name>A0A1V3X1D7_MYCKA</name>
<reference evidence="2 3" key="1">
    <citation type="submission" date="2017-02" db="EMBL/GenBank/DDBJ databases">
        <title>Complete genome sequences of Mycobacterium kansasii strains isolated from rhesus macaques.</title>
        <authorList>
            <person name="Panda A."/>
            <person name="Nagaraj S."/>
            <person name="Zhao X."/>
            <person name="Tettelin H."/>
            <person name="Detolla L.J."/>
        </authorList>
    </citation>
    <scope>NUCLEOTIDE SEQUENCE [LARGE SCALE GENOMIC DNA]</scope>
    <source>
        <strain evidence="2 3">11-3469</strain>
    </source>
</reference>
<protein>
    <submittedName>
        <fullName evidence="2">Uncharacterized protein</fullName>
    </submittedName>
</protein>